<dbReference type="PRINTS" id="PR00073">
    <property type="entry name" value="COPRGNOXDASE"/>
</dbReference>
<dbReference type="PANTHER" id="PTHR10755">
    <property type="entry name" value="COPROPORPHYRINOGEN III OXIDASE, MITOCHONDRIAL"/>
    <property type="match status" value="1"/>
</dbReference>
<dbReference type="Gene3D" id="2.130.10.10">
    <property type="entry name" value="YVTN repeat-like/Quinoprotein amine dehydrogenase"/>
    <property type="match status" value="1"/>
</dbReference>
<dbReference type="SMART" id="SM00320">
    <property type="entry name" value="WD40"/>
    <property type="match status" value="5"/>
</dbReference>
<dbReference type="OrthoDB" id="10248252at2759"/>
<dbReference type="Pfam" id="PF01218">
    <property type="entry name" value="Coprogen_oxidas"/>
    <property type="match status" value="1"/>
</dbReference>
<feature type="region of interest" description="Disordered" evidence="8">
    <location>
        <begin position="230"/>
        <end position="279"/>
    </location>
</feature>
<dbReference type="UniPathway" id="UPA00251">
    <property type="reaction ID" value="UER00322"/>
</dbReference>
<dbReference type="GO" id="GO:0006782">
    <property type="term" value="P:protoporphyrinogen IX biosynthetic process"/>
    <property type="evidence" value="ECO:0007669"/>
    <property type="project" value="UniProtKB-UniPathway"/>
</dbReference>
<comment type="similarity">
    <text evidence="2">Belongs to the aerobic coproporphyrinogen-III oxidase family.</text>
</comment>
<reference evidence="9 10" key="1">
    <citation type="submission" date="2017-03" db="EMBL/GenBank/DDBJ databases">
        <title>Genomes of endolithic fungi from Antarctica.</title>
        <authorList>
            <person name="Coleine C."/>
            <person name="Masonjones S."/>
            <person name="Stajich J.E."/>
        </authorList>
    </citation>
    <scope>NUCLEOTIDE SEQUENCE [LARGE SCALE GENOMIC DNA]</scope>
    <source>
        <strain evidence="9 10">CCFEE 5311</strain>
    </source>
</reference>
<feature type="region of interest" description="Disordered" evidence="8">
    <location>
        <begin position="414"/>
        <end position="444"/>
    </location>
</feature>
<dbReference type="NCBIfam" id="NF003727">
    <property type="entry name" value="PRK05330.1"/>
    <property type="match status" value="1"/>
</dbReference>
<feature type="region of interest" description="Disordered" evidence="8">
    <location>
        <begin position="1026"/>
        <end position="1075"/>
    </location>
</feature>
<sequence length="1670" mass="183809">MAPEVVNLVSDDSEEDVLENAANATLQSFGPRKQRKHAVAADFVLAVEGAYSVPANAGARSAQASHEGTLPALDTHGSPGLLERQDQRLGQGHTECAPTSSNGRASLERLGGGPLKPLPKSTQLDPRLNQRQSSSNRSYDSIPTEIVTRVDHYENFHAKEQLRLRKPANNTTPITSTKAWSPPARETHSDNPNNRERHNADLPGKSGRQWSNLSILDIPPGVIAAKDTHLRKRPAPAPLAATLGPTSKRARSTHELQVPSQQAASNLSKAYRGDDATSSADLQLEQELLSALAAAEMGQEPSKELPKALTNRMQAPQAPQPPPPPPARPAPRPPQVLRPPQYPQAPETLQAMHRSGAGTPYTEEENALIAKLKEEDGLSWVQIMTYFPKRSKGSLNVHYFTKIKGRYGTAAATRAAPLARQSKDSTAQQAHLRQKRGGGTSAQDGFVSWAQASKSALTDVEPAAISEQADAKSPSESGSMCQQDCAFLSSRAQILRQRELGIAGGRGWSTSYKRIANELKNIVLLDYTPARHYMSTSGDVTCLAWAANDRRFAAGSIAITDDRSMQYNCNLNLLVGDIENAVLQELPEHHVQRPTVKDYNNVNALHSMRESQDPRLFTTVAAVGFSPDGRTLYSAGSDRKLRAYSVHDNVTETRCLYDIQHIAAVDLLSINQRGLVATACHTSADGSIKVFDCDESSFKVAQSLSPSRTDSPSSLPIFPTALRWGVAPQQSSYLLAGFSSDSIDVERDTAGETALWHAERGLRVSLSTVTRNVFDVAWNPSPSPASTAFCVASTPGGYGKSSPERRSVVQCYAPEQNRARQVLEWDCPAFDINDVIYCPYDDYLIAAGATDGNAYLWDKRFASSNQKRLHTFSHGDSINVLDHERDRSLADTGVRFLSWGATSSRLYSGSSDGVVKAWNPYRSPSDAFVSDVATFQAAVMSGAFSSDFRQLLIGEERGRLNLLSIGRDTEDEPAPPSTAFKLSAVTVETVAEPPFVAARELVKSQQIEIRDMGALPVRQAVQGPAYQGPYLKPSASDWSRAQEQHQQSLDRQTEVRSRSEEAANDSQTRDAEHSVERAQEALSVLQTRMVSYPKLSLAALATQQAFCDAFESRMTLGEDRCKLDCNYLPPEMDEVVPDSRRSELRIPGALRAYPSGAIDLAALDCAGLFEAGLAAKCKMCSVQEGRLSTIQAASCRQRCSNIRAELTGECRCCAGPVRNQLDNKNPSEQLCERCGFTCLQCSRPVQMMATGLPNDYGIYCKSCDLAWEVDVLGYNLVRNGTTKPPAKKSAGRTATFGREDTELRPAFRNPAQYRPQATGDNQPPPSTDTPPPRSGQQLDSPSIADRDSLSKRESGVTARSPMRLRMEAFIKENQQEIVRALEALDGSQRFQIDTWDRPNGGGGISCVLQDGKVFDKAGVNTSVVYGTLPRAAISKMRVNHKALDPDVESLEFFAAGLSLVLHPQNPMAPTVHLNYRYFETANQDGSTNAWWFGGGTDLTPSYLFDEDVIHFHRNIKEACDAHDKDYYPRFKNWCDEYFSVKHRGETRGVGGIFFDDLDETEKDQESLFAFVQTCLGAFLPSYLPIIEKRKDMPFVEKEKQWQQLRRGRYVEFNLVHDRGTAFGLNTPGARIESILMSLPLTARWQYQHEPDKGSREERLVNILRKPIEWV</sequence>
<evidence type="ECO:0000256" key="5">
    <source>
        <dbReference type="ARBA" id="ARBA00023002"/>
    </source>
</evidence>
<protein>
    <recommendedName>
        <fullName evidence="4">coproporphyrinogen oxidase</fullName>
        <ecNumber evidence="4">1.3.3.3</ecNumber>
    </recommendedName>
</protein>
<keyword evidence="5" id="KW-0560">Oxidoreductase</keyword>
<dbReference type="Pfam" id="PF00400">
    <property type="entry name" value="WD40"/>
    <property type="match status" value="1"/>
</dbReference>
<feature type="compositionally biased region" description="Basic and acidic residues" evidence="8">
    <location>
        <begin position="1051"/>
        <end position="1075"/>
    </location>
</feature>
<gene>
    <name evidence="9" type="ORF">B0A54_04316</name>
</gene>
<dbReference type="GO" id="GO:0004109">
    <property type="term" value="F:coproporphyrinogen oxidase activity"/>
    <property type="evidence" value="ECO:0007669"/>
    <property type="project" value="UniProtKB-EC"/>
</dbReference>
<dbReference type="Gene3D" id="3.40.1500.10">
    <property type="entry name" value="Coproporphyrinogen III oxidase, aerobic"/>
    <property type="match status" value="1"/>
</dbReference>
<evidence type="ECO:0000256" key="2">
    <source>
        <dbReference type="ARBA" id="ARBA00010644"/>
    </source>
</evidence>
<dbReference type="SUPFAM" id="SSF50978">
    <property type="entry name" value="WD40 repeat-like"/>
    <property type="match status" value="1"/>
</dbReference>
<proteinExistence type="inferred from homology"/>
<evidence type="ECO:0000256" key="8">
    <source>
        <dbReference type="SAM" id="MobiDB-lite"/>
    </source>
</evidence>
<feature type="region of interest" description="Disordered" evidence="8">
    <location>
        <begin position="311"/>
        <end position="342"/>
    </location>
</feature>
<evidence type="ECO:0000313" key="9">
    <source>
        <dbReference type="EMBL" id="TKA45220.1"/>
    </source>
</evidence>
<organism evidence="9 10">
    <name type="scientific">Friedmanniomyces endolithicus</name>
    <dbReference type="NCBI Taxonomy" id="329885"/>
    <lineage>
        <taxon>Eukaryota</taxon>
        <taxon>Fungi</taxon>
        <taxon>Dikarya</taxon>
        <taxon>Ascomycota</taxon>
        <taxon>Pezizomycotina</taxon>
        <taxon>Dothideomycetes</taxon>
        <taxon>Dothideomycetidae</taxon>
        <taxon>Mycosphaerellales</taxon>
        <taxon>Teratosphaeriaceae</taxon>
        <taxon>Friedmanniomyces</taxon>
    </lineage>
</organism>
<dbReference type="InterPro" id="IPR001260">
    <property type="entry name" value="Coprogen_oxidase_aer"/>
</dbReference>
<feature type="compositionally biased region" description="Low complexity" evidence="8">
    <location>
        <begin position="129"/>
        <end position="138"/>
    </location>
</feature>
<keyword evidence="6" id="KW-0350">Heme biosynthesis</keyword>
<dbReference type="InterPro" id="IPR001680">
    <property type="entry name" value="WD40_rpt"/>
</dbReference>
<evidence type="ECO:0000313" key="10">
    <source>
        <dbReference type="Proteomes" id="UP000310066"/>
    </source>
</evidence>
<name>A0A4U0V8N6_9PEZI</name>
<dbReference type="FunFam" id="3.40.1500.10:FF:000002">
    <property type="entry name" value="oxygen-dependent coproporphyrinogen-III oxidase, mitochondrial"/>
    <property type="match status" value="1"/>
</dbReference>
<feature type="compositionally biased region" description="Pro residues" evidence="8">
    <location>
        <begin position="1322"/>
        <end position="1333"/>
    </location>
</feature>
<dbReference type="SUPFAM" id="SSF102886">
    <property type="entry name" value="Coproporphyrinogen III oxidase"/>
    <property type="match status" value="1"/>
</dbReference>
<feature type="compositionally biased region" description="Basic and acidic residues" evidence="8">
    <location>
        <begin position="1344"/>
        <end position="1354"/>
    </location>
</feature>
<feature type="compositionally biased region" description="Basic and acidic residues" evidence="8">
    <location>
        <begin position="185"/>
        <end position="200"/>
    </location>
</feature>
<dbReference type="EMBL" id="NAJP01000012">
    <property type="protein sequence ID" value="TKA45220.1"/>
    <property type="molecule type" value="Genomic_DNA"/>
</dbReference>
<feature type="region of interest" description="Disordered" evidence="8">
    <location>
        <begin position="1278"/>
        <end position="1360"/>
    </location>
</feature>
<dbReference type="InterPro" id="IPR036406">
    <property type="entry name" value="Coprogen_oxidase_aer_sf"/>
</dbReference>
<feature type="compositionally biased region" description="Polar residues" evidence="8">
    <location>
        <begin position="168"/>
        <end position="179"/>
    </location>
</feature>
<feature type="compositionally biased region" description="Pro residues" evidence="8">
    <location>
        <begin position="318"/>
        <end position="342"/>
    </location>
</feature>
<evidence type="ECO:0000256" key="7">
    <source>
        <dbReference type="ARBA" id="ARBA00023244"/>
    </source>
</evidence>
<dbReference type="EC" id="1.3.3.3" evidence="4"/>
<feature type="compositionally biased region" description="Polar residues" evidence="8">
    <location>
        <begin position="1036"/>
        <end position="1050"/>
    </location>
</feature>
<dbReference type="STRING" id="329885.A0A4U0V8N6"/>
<evidence type="ECO:0000256" key="4">
    <source>
        <dbReference type="ARBA" id="ARBA00012869"/>
    </source>
</evidence>
<dbReference type="GO" id="GO:0005737">
    <property type="term" value="C:cytoplasm"/>
    <property type="evidence" value="ECO:0007669"/>
    <property type="project" value="TreeGrafter"/>
</dbReference>
<feature type="compositionally biased region" description="Polar residues" evidence="8">
    <location>
        <begin position="258"/>
        <end position="268"/>
    </location>
</feature>
<comment type="subunit">
    <text evidence="3">Homodimer.</text>
</comment>
<evidence type="ECO:0000256" key="3">
    <source>
        <dbReference type="ARBA" id="ARBA00011738"/>
    </source>
</evidence>
<dbReference type="Proteomes" id="UP000310066">
    <property type="component" value="Unassembled WGS sequence"/>
</dbReference>
<dbReference type="InterPro" id="IPR018375">
    <property type="entry name" value="Coprogen_oxidase_CS"/>
</dbReference>
<dbReference type="PANTHER" id="PTHR10755:SF0">
    <property type="entry name" value="OXYGEN-DEPENDENT COPROPORPHYRINOGEN-III OXIDASE, MITOCHONDRIAL"/>
    <property type="match status" value="1"/>
</dbReference>
<feature type="region of interest" description="Disordered" evidence="8">
    <location>
        <begin position="62"/>
        <end position="143"/>
    </location>
</feature>
<keyword evidence="7" id="KW-0627">Porphyrin biosynthesis</keyword>
<dbReference type="InterPro" id="IPR036322">
    <property type="entry name" value="WD40_repeat_dom_sf"/>
</dbReference>
<evidence type="ECO:0000256" key="6">
    <source>
        <dbReference type="ARBA" id="ARBA00023133"/>
    </source>
</evidence>
<comment type="pathway">
    <text evidence="1">Porphyrin-containing compound metabolism; protoporphyrin-IX biosynthesis; protoporphyrinogen-IX from coproporphyrinogen-III (O2 route): step 1/1.</text>
</comment>
<evidence type="ECO:0000256" key="1">
    <source>
        <dbReference type="ARBA" id="ARBA00005168"/>
    </source>
</evidence>
<accession>A0A4U0V8N6</accession>
<comment type="caution">
    <text evidence="9">The sequence shown here is derived from an EMBL/GenBank/DDBJ whole genome shotgun (WGS) entry which is preliminary data.</text>
</comment>
<feature type="region of interest" description="Disordered" evidence="8">
    <location>
        <begin position="159"/>
        <end position="211"/>
    </location>
</feature>
<dbReference type="PROSITE" id="PS01021">
    <property type="entry name" value="COPROGEN_OXIDASE"/>
    <property type="match status" value="1"/>
</dbReference>
<dbReference type="InterPro" id="IPR015943">
    <property type="entry name" value="WD40/YVTN_repeat-like_dom_sf"/>
</dbReference>